<dbReference type="EMBL" id="CP031423">
    <property type="protein sequence ID" value="AZS37803.1"/>
    <property type="molecule type" value="Genomic_DNA"/>
</dbReference>
<organism evidence="1 2">
    <name type="scientific">Microbacterium lemovicicum</name>
    <dbReference type="NCBI Taxonomy" id="1072463"/>
    <lineage>
        <taxon>Bacteria</taxon>
        <taxon>Bacillati</taxon>
        <taxon>Actinomycetota</taxon>
        <taxon>Actinomycetes</taxon>
        <taxon>Micrococcales</taxon>
        <taxon>Microbacteriaceae</taxon>
        <taxon>Microbacterium</taxon>
    </lineage>
</organism>
<name>A0A3Q9J061_9MICO</name>
<dbReference type="Proteomes" id="UP000276888">
    <property type="component" value="Chromosome"/>
</dbReference>
<dbReference type="PANTHER" id="PTHR40697">
    <property type="entry name" value="ACETOIN CATABOLISM PROTEIN X"/>
    <property type="match status" value="1"/>
</dbReference>
<dbReference type="GO" id="GO:0003951">
    <property type="term" value="F:NAD+ kinase activity"/>
    <property type="evidence" value="ECO:0007669"/>
    <property type="project" value="InterPro"/>
</dbReference>
<dbReference type="GO" id="GO:0051287">
    <property type="term" value="F:NAD binding"/>
    <property type="evidence" value="ECO:0007669"/>
    <property type="project" value="UniProtKB-ARBA"/>
</dbReference>
<dbReference type="AlphaFoldDB" id="A0A3Q9J061"/>
<dbReference type="RefSeq" id="WP_127096311.1">
    <property type="nucleotide sequence ID" value="NZ_CP031423.1"/>
</dbReference>
<keyword evidence="2" id="KW-1185">Reference proteome</keyword>
<gene>
    <name evidence="1" type="ORF">CVS47_02450</name>
</gene>
<proteinExistence type="predicted"/>
<dbReference type="InterPro" id="IPR002504">
    <property type="entry name" value="NADK"/>
</dbReference>
<evidence type="ECO:0008006" key="3">
    <source>
        <dbReference type="Google" id="ProtNLM"/>
    </source>
</evidence>
<sequence length="376" mass="37899">MTMRVGVLLNPIAGFGGTLAMHGTDLLAADRFADAVAAGRSSRRLVRALETWQARGGAARLVSAPGLLGADALRSAGFDARVDVVEEATGPTTRRDTLAAARRLIADGIDALLFSGGDGTATDIAEAIGLAVPVIGVPSGVKMHSQVFSRSPEAAGRLLAELTAGRAWDETADVLDAAADGSPGVIAALRAARAGEPLQGAKGGSSAPSDAGERRAIAAELLRASGPATTWIIGPGTTAAALADALGVAGTLRGVDVRHPSGAVELDVDEERLLAVVSAAADPRLVLGVVGGQGFLLGRGNHELSPRVLSALGADRVSIVATSSKVATLVPPVLYIDADDGLGGEPAGSRHPLLGYRRVRTGARQTTVLNVVDAAA</sequence>
<reference evidence="1 2" key="1">
    <citation type="submission" date="2018-08" db="EMBL/GenBank/DDBJ databases">
        <title>Microbacterium lemovicicum sp. nov., a bacterium isolated from a natural uranium-rich soil.</title>
        <authorList>
            <person name="ORTET P."/>
        </authorList>
    </citation>
    <scope>NUCLEOTIDE SEQUENCE [LARGE SCALE GENOMIC DNA]</scope>
    <source>
        <strain evidence="1 2">Viu22</strain>
    </source>
</reference>
<dbReference type="OrthoDB" id="5511344at2"/>
<dbReference type="InterPro" id="IPR039065">
    <property type="entry name" value="AcoX-like"/>
</dbReference>
<accession>A0A3Q9J061</accession>
<evidence type="ECO:0000313" key="1">
    <source>
        <dbReference type="EMBL" id="AZS37803.1"/>
    </source>
</evidence>
<dbReference type="PANTHER" id="PTHR40697:SF2">
    <property type="entry name" value="ATP-NAD KINASE-RELATED"/>
    <property type="match status" value="1"/>
</dbReference>
<protein>
    <recommendedName>
        <fullName evidence="3">ATP-NAD kinase</fullName>
    </recommendedName>
</protein>
<dbReference type="GO" id="GO:0006741">
    <property type="term" value="P:NADP+ biosynthetic process"/>
    <property type="evidence" value="ECO:0007669"/>
    <property type="project" value="InterPro"/>
</dbReference>
<dbReference type="KEGG" id="mlv:CVS47_02450"/>
<dbReference type="SUPFAM" id="SSF111331">
    <property type="entry name" value="NAD kinase/diacylglycerol kinase-like"/>
    <property type="match status" value="1"/>
</dbReference>
<dbReference type="GO" id="GO:0005524">
    <property type="term" value="F:ATP binding"/>
    <property type="evidence" value="ECO:0007669"/>
    <property type="project" value="UniProtKB-ARBA"/>
</dbReference>
<evidence type="ECO:0000313" key="2">
    <source>
        <dbReference type="Proteomes" id="UP000276888"/>
    </source>
</evidence>
<dbReference type="Pfam" id="PF20143">
    <property type="entry name" value="NAD_kinase_C"/>
    <property type="match status" value="1"/>
</dbReference>
<dbReference type="InterPro" id="IPR016064">
    <property type="entry name" value="NAD/diacylglycerol_kinase_sf"/>
</dbReference>
<dbReference type="Pfam" id="PF01513">
    <property type="entry name" value="NAD_kinase"/>
    <property type="match status" value="1"/>
</dbReference>